<dbReference type="SMART" id="SM00028">
    <property type="entry name" value="TPR"/>
    <property type="match status" value="7"/>
</dbReference>
<gene>
    <name evidence="4" type="ORF">GCM10007424_22480</name>
</gene>
<evidence type="ECO:0000256" key="1">
    <source>
        <dbReference type="ARBA" id="ARBA00022737"/>
    </source>
</evidence>
<dbReference type="Proteomes" id="UP000615760">
    <property type="component" value="Unassembled WGS sequence"/>
</dbReference>
<dbReference type="InterPro" id="IPR050498">
    <property type="entry name" value="Ycf3"/>
</dbReference>
<proteinExistence type="predicted"/>
<dbReference type="Pfam" id="PF00515">
    <property type="entry name" value="TPR_1"/>
    <property type="match status" value="1"/>
</dbReference>
<evidence type="ECO:0000256" key="2">
    <source>
        <dbReference type="ARBA" id="ARBA00022803"/>
    </source>
</evidence>
<dbReference type="SUPFAM" id="SSF48452">
    <property type="entry name" value="TPR-like"/>
    <property type="match status" value="1"/>
</dbReference>
<evidence type="ECO:0000256" key="3">
    <source>
        <dbReference type="PROSITE-ProRule" id="PRU00339"/>
    </source>
</evidence>
<feature type="repeat" description="TPR" evidence="3">
    <location>
        <begin position="139"/>
        <end position="172"/>
    </location>
</feature>
<keyword evidence="5" id="KW-1185">Reference proteome</keyword>
<protein>
    <recommendedName>
        <fullName evidence="6">Tetratricopeptide repeat protein</fullName>
    </recommendedName>
</protein>
<dbReference type="InterPro" id="IPR019734">
    <property type="entry name" value="TPR_rpt"/>
</dbReference>
<name>A0ABQ1K3C0_9FLAO</name>
<evidence type="ECO:0000313" key="4">
    <source>
        <dbReference type="EMBL" id="GGB81899.1"/>
    </source>
</evidence>
<feature type="repeat" description="TPR" evidence="3">
    <location>
        <begin position="105"/>
        <end position="138"/>
    </location>
</feature>
<dbReference type="PANTHER" id="PTHR44858">
    <property type="entry name" value="TETRATRICOPEPTIDE REPEAT PROTEIN 6"/>
    <property type="match status" value="1"/>
</dbReference>
<dbReference type="Gene3D" id="1.25.40.10">
    <property type="entry name" value="Tetratricopeptide repeat domain"/>
    <property type="match status" value="3"/>
</dbReference>
<dbReference type="InterPro" id="IPR011990">
    <property type="entry name" value="TPR-like_helical_dom_sf"/>
</dbReference>
<feature type="repeat" description="TPR" evidence="3">
    <location>
        <begin position="71"/>
        <end position="104"/>
    </location>
</feature>
<evidence type="ECO:0000313" key="5">
    <source>
        <dbReference type="Proteomes" id="UP000615760"/>
    </source>
</evidence>
<organism evidence="4 5">
    <name type="scientific">Flavobacterium suaedae</name>
    <dbReference type="NCBI Taxonomy" id="1767027"/>
    <lineage>
        <taxon>Bacteria</taxon>
        <taxon>Pseudomonadati</taxon>
        <taxon>Bacteroidota</taxon>
        <taxon>Flavobacteriia</taxon>
        <taxon>Flavobacteriales</taxon>
        <taxon>Flavobacteriaceae</taxon>
        <taxon>Flavobacterium</taxon>
    </lineage>
</organism>
<dbReference type="PROSITE" id="PS50005">
    <property type="entry name" value="TPR"/>
    <property type="match status" value="7"/>
</dbReference>
<feature type="repeat" description="TPR" evidence="3">
    <location>
        <begin position="241"/>
        <end position="274"/>
    </location>
</feature>
<feature type="repeat" description="TPR" evidence="3">
    <location>
        <begin position="37"/>
        <end position="70"/>
    </location>
</feature>
<evidence type="ECO:0008006" key="6">
    <source>
        <dbReference type="Google" id="ProtNLM"/>
    </source>
</evidence>
<dbReference type="EMBL" id="BMJE01000006">
    <property type="protein sequence ID" value="GGB81899.1"/>
    <property type="molecule type" value="Genomic_DNA"/>
</dbReference>
<keyword evidence="2 3" id="KW-0802">TPR repeat</keyword>
<dbReference type="PANTHER" id="PTHR44858:SF1">
    <property type="entry name" value="UDP-N-ACETYLGLUCOSAMINE--PEPTIDE N-ACETYLGLUCOSAMINYLTRANSFERASE SPINDLY-RELATED"/>
    <property type="match status" value="1"/>
</dbReference>
<comment type="caution">
    <text evidence="4">The sequence shown here is derived from an EMBL/GenBank/DDBJ whole genome shotgun (WGS) entry which is preliminary data.</text>
</comment>
<reference evidence="5" key="1">
    <citation type="journal article" date="2019" name="Int. J. Syst. Evol. Microbiol.">
        <title>The Global Catalogue of Microorganisms (GCM) 10K type strain sequencing project: providing services to taxonomists for standard genome sequencing and annotation.</title>
        <authorList>
            <consortium name="The Broad Institute Genomics Platform"/>
            <consortium name="The Broad Institute Genome Sequencing Center for Infectious Disease"/>
            <person name="Wu L."/>
            <person name="Ma J."/>
        </authorList>
    </citation>
    <scope>NUCLEOTIDE SEQUENCE [LARGE SCALE GENOMIC DNA]</scope>
    <source>
        <strain evidence="5">CGMCC 1.15461</strain>
    </source>
</reference>
<accession>A0ABQ1K3C0</accession>
<sequence>MTTEELIEKAEQLFKEEEYQEIIELLPDELLAQHNNAYLYMLRGVIFEKLNDLDKAIKDYNKAIEINPTDANLYFNRGNSWHEKGEYTRAIEDYNKVIEINPKDADAYQNRGFSMHKKGELDEAIKDYNKAIEINPTDANAYNNRGNALNEKEEYNRAIEDYNKAVEINPKYSDPYNNRGLAWHNKGELDKAIKDYDKAIEINPKNIIFYLNRGNSWYKKEKFDKAIEDYNKAIKINPKHAKAYYNRGNIWQIKGNFKDAINDFEKYLKLVSDKNDYWAKQAKENIKELEFAIKIPSYSAVSNIVEQIKSILVFEEDCVTHYTSLSTAKILILEEKSTFRLSEGAFLNDTSEGRALFNFLNNFHITEQTNDRTIAEPFTEKPFIGSFVPKAKHDDLTLWRMYGKENDIEAKGCALTINREKFVNAIKESINKETKTTPENSLITNSDFTFYRVAYLDKKEGNTCFTIPGPTDDDKEMKLNDLMSELAKHIEENEINEEDKVIITEKLNEIAYLFKSTDYLYEHEVRLIIDGVGFKKGIDNETPKVYIELVDIRPALHQITLGPKIEKAEEWASTFNYYLKQNYEDQNTEIVISHLPFK</sequence>
<keyword evidence="1" id="KW-0677">Repeat</keyword>
<dbReference type="PROSITE" id="PS50293">
    <property type="entry name" value="TPR_REGION"/>
    <property type="match status" value="6"/>
</dbReference>
<dbReference type="RefSeq" id="WP_188621398.1">
    <property type="nucleotide sequence ID" value="NZ_BMJE01000006.1"/>
</dbReference>
<feature type="repeat" description="TPR" evidence="3">
    <location>
        <begin position="173"/>
        <end position="206"/>
    </location>
</feature>
<feature type="repeat" description="TPR" evidence="3">
    <location>
        <begin position="207"/>
        <end position="240"/>
    </location>
</feature>
<dbReference type="Pfam" id="PF13414">
    <property type="entry name" value="TPR_11"/>
    <property type="match status" value="3"/>
</dbReference>